<dbReference type="Pfam" id="PF00535">
    <property type="entry name" value="Glycos_transf_2"/>
    <property type="match status" value="1"/>
</dbReference>
<proteinExistence type="predicted"/>
<dbReference type="Proteomes" id="UP000003856">
    <property type="component" value="Unassembled WGS sequence"/>
</dbReference>
<dbReference type="AlphaFoldDB" id="C5T0W4"/>
<dbReference type="InterPro" id="IPR050834">
    <property type="entry name" value="Glycosyltransf_2"/>
</dbReference>
<evidence type="ECO:0000259" key="1">
    <source>
        <dbReference type="Pfam" id="PF00535"/>
    </source>
</evidence>
<accession>C5T0W4</accession>
<dbReference type="SUPFAM" id="SSF53448">
    <property type="entry name" value="Nucleotide-diphospho-sugar transferases"/>
    <property type="match status" value="1"/>
</dbReference>
<evidence type="ECO:0000313" key="2">
    <source>
        <dbReference type="EMBL" id="EER61922.1"/>
    </source>
</evidence>
<dbReference type="PANTHER" id="PTHR43685">
    <property type="entry name" value="GLYCOSYLTRANSFERASE"/>
    <property type="match status" value="1"/>
</dbReference>
<dbReference type="InterPro" id="IPR029044">
    <property type="entry name" value="Nucleotide-diphossugar_trans"/>
</dbReference>
<organism evidence="2 3">
    <name type="scientific">Acidovorax delafieldii 2AN</name>
    <dbReference type="NCBI Taxonomy" id="573060"/>
    <lineage>
        <taxon>Bacteria</taxon>
        <taxon>Pseudomonadati</taxon>
        <taxon>Pseudomonadota</taxon>
        <taxon>Betaproteobacteria</taxon>
        <taxon>Burkholderiales</taxon>
        <taxon>Comamonadaceae</taxon>
        <taxon>Acidovorax</taxon>
    </lineage>
</organism>
<keyword evidence="3" id="KW-1185">Reference proteome</keyword>
<dbReference type="EMBL" id="ACQT01000007">
    <property type="protein sequence ID" value="EER61922.1"/>
    <property type="molecule type" value="Genomic_DNA"/>
</dbReference>
<evidence type="ECO:0000313" key="3">
    <source>
        <dbReference type="Proteomes" id="UP000003856"/>
    </source>
</evidence>
<dbReference type="GO" id="GO:0016740">
    <property type="term" value="F:transferase activity"/>
    <property type="evidence" value="ECO:0007669"/>
    <property type="project" value="UniProtKB-KW"/>
</dbReference>
<dbReference type="Gene3D" id="3.90.550.10">
    <property type="entry name" value="Spore Coat Polysaccharide Biosynthesis Protein SpsA, Chain A"/>
    <property type="match status" value="1"/>
</dbReference>
<protein>
    <submittedName>
        <fullName evidence="2">Glycosyl transferase family 2</fullName>
    </submittedName>
</protein>
<sequence length="301" mass="33852">MPVYNGAVTIAQSLDSLLAQCFDDFELVISDNASTDDSVRIIESYCQRDARIRLIRQSFNVGANGNFSAVVNAARGEYFKWSTCSDLCSPDFLAHCVTILDTHPDVVLAAPTTRLFEANPDDAMPYAGDIEVMDDSPAKRFQRLIETIKLNNAMNGLIRSAALRVRHPVIDHYMQADIVMMSCLALQGKLALVPEAVLLRRMDPRTATILMTKEDDIRHHYPAPDLRALLPAWRLFLGWQKAVSQTPVAAAEKRQAYHYIAKMCFWERGRLFRDIPDGIASFLQLSRLGRWHASTKRSPSP</sequence>
<gene>
    <name evidence="2" type="ORF">AcdelDRAFT_0544</name>
</gene>
<reference evidence="2 3" key="1">
    <citation type="submission" date="2009-05" db="EMBL/GenBank/DDBJ databases">
        <title>The draft genome of Acidovorax delafieldii 2AN.</title>
        <authorList>
            <consortium name="US DOE Joint Genome Institute (JGI-PGF)"/>
            <person name="Lucas S."/>
            <person name="Copeland A."/>
            <person name="Lapidus A."/>
            <person name="Glavina del Rio T."/>
            <person name="Tice H."/>
            <person name="Bruce D."/>
            <person name="Goodwin L."/>
            <person name="Pitluck S."/>
            <person name="Larimer F."/>
            <person name="Land M.L."/>
            <person name="Hauser L."/>
            <person name="Shelobolina E.S."/>
            <person name="Picardal F."/>
            <person name="Roden E."/>
            <person name="Emerson D."/>
        </authorList>
    </citation>
    <scope>NUCLEOTIDE SEQUENCE [LARGE SCALE GENOMIC DNA]</scope>
    <source>
        <strain evidence="2 3">2AN</strain>
    </source>
</reference>
<name>C5T0W4_ACIDE</name>
<comment type="caution">
    <text evidence="2">The sequence shown here is derived from an EMBL/GenBank/DDBJ whole genome shotgun (WGS) entry which is preliminary data.</text>
</comment>
<feature type="domain" description="Glycosyltransferase 2-like" evidence="1">
    <location>
        <begin position="1"/>
        <end position="112"/>
    </location>
</feature>
<dbReference type="CDD" id="cd00761">
    <property type="entry name" value="Glyco_tranf_GTA_type"/>
    <property type="match status" value="1"/>
</dbReference>
<keyword evidence="2" id="KW-0808">Transferase</keyword>
<dbReference type="InterPro" id="IPR001173">
    <property type="entry name" value="Glyco_trans_2-like"/>
</dbReference>
<dbReference type="PANTHER" id="PTHR43685:SF2">
    <property type="entry name" value="GLYCOSYLTRANSFERASE 2-LIKE DOMAIN-CONTAINING PROTEIN"/>
    <property type="match status" value="1"/>
</dbReference>
<dbReference type="PATRIC" id="fig|573060.9.peg.4702"/>